<dbReference type="InterPro" id="IPR017907">
    <property type="entry name" value="Znf_RING_CS"/>
</dbReference>
<evidence type="ECO:0000256" key="2">
    <source>
        <dbReference type="ARBA" id="ARBA00022723"/>
    </source>
</evidence>
<feature type="compositionally biased region" description="Basic residues" evidence="9">
    <location>
        <begin position="38"/>
        <end position="61"/>
    </location>
</feature>
<keyword evidence="7" id="KW-0862">Zinc</keyword>
<dbReference type="Proteomes" id="UP000799439">
    <property type="component" value="Unassembled WGS sequence"/>
</dbReference>
<dbReference type="CDD" id="cd18008">
    <property type="entry name" value="DEXDc_SHPRH-like"/>
    <property type="match status" value="1"/>
</dbReference>
<dbReference type="PROSITE" id="PS00518">
    <property type="entry name" value="ZF_RING_1"/>
    <property type="match status" value="1"/>
</dbReference>
<keyword evidence="13" id="KW-1185">Reference proteome</keyword>
<evidence type="ECO:0000259" key="10">
    <source>
        <dbReference type="PROSITE" id="PS51192"/>
    </source>
</evidence>
<evidence type="ECO:0000256" key="9">
    <source>
        <dbReference type="SAM" id="MobiDB-lite"/>
    </source>
</evidence>
<reference evidence="12" key="1">
    <citation type="journal article" date="2020" name="Stud. Mycol.">
        <title>101 Dothideomycetes genomes: a test case for predicting lifestyles and emergence of pathogens.</title>
        <authorList>
            <person name="Haridas S."/>
            <person name="Albert R."/>
            <person name="Binder M."/>
            <person name="Bloem J."/>
            <person name="Labutti K."/>
            <person name="Salamov A."/>
            <person name="Andreopoulos B."/>
            <person name="Baker S."/>
            <person name="Barry K."/>
            <person name="Bills G."/>
            <person name="Bluhm B."/>
            <person name="Cannon C."/>
            <person name="Castanera R."/>
            <person name="Culley D."/>
            <person name="Daum C."/>
            <person name="Ezra D."/>
            <person name="Gonzalez J."/>
            <person name="Henrissat B."/>
            <person name="Kuo A."/>
            <person name="Liang C."/>
            <person name="Lipzen A."/>
            <person name="Lutzoni F."/>
            <person name="Magnuson J."/>
            <person name="Mondo S."/>
            <person name="Nolan M."/>
            <person name="Ohm R."/>
            <person name="Pangilinan J."/>
            <person name="Park H.-J."/>
            <person name="Ramirez L."/>
            <person name="Alfaro M."/>
            <person name="Sun H."/>
            <person name="Tritt A."/>
            <person name="Yoshinaga Y."/>
            <person name="Zwiers L.-H."/>
            <person name="Turgeon B."/>
            <person name="Goodwin S."/>
            <person name="Spatafora J."/>
            <person name="Crous P."/>
            <person name="Grigoriev I."/>
        </authorList>
    </citation>
    <scope>NUCLEOTIDE SEQUENCE</scope>
    <source>
        <strain evidence="12">CBS 260.36</strain>
    </source>
</reference>
<evidence type="ECO:0000313" key="13">
    <source>
        <dbReference type="Proteomes" id="UP000799439"/>
    </source>
</evidence>
<name>A0A9P4MJS2_9PEZI</name>
<proteinExistence type="inferred from homology"/>
<protein>
    <submittedName>
        <fullName evidence="12">Uncharacterized protein</fullName>
    </submittedName>
</protein>
<dbReference type="EMBL" id="ML996086">
    <property type="protein sequence ID" value="KAF2152369.1"/>
    <property type="molecule type" value="Genomic_DNA"/>
</dbReference>
<dbReference type="PANTHER" id="PTHR45626">
    <property type="entry name" value="TRANSCRIPTION TERMINATION FACTOR 2-RELATED"/>
    <property type="match status" value="1"/>
</dbReference>
<dbReference type="InterPro" id="IPR001650">
    <property type="entry name" value="Helicase_C-like"/>
</dbReference>
<accession>A0A9P4MJS2</accession>
<dbReference type="InterPro" id="IPR049730">
    <property type="entry name" value="SNF2/RAD54-like_C"/>
</dbReference>
<evidence type="ECO:0000256" key="3">
    <source>
        <dbReference type="ARBA" id="ARBA00022741"/>
    </source>
</evidence>
<dbReference type="InterPro" id="IPR050628">
    <property type="entry name" value="SNF2_RAD54_helicase_TF"/>
</dbReference>
<dbReference type="OrthoDB" id="448448at2759"/>
<organism evidence="12 13">
    <name type="scientific">Myriangium duriaei CBS 260.36</name>
    <dbReference type="NCBI Taxonomy" id="1168546"/>
    <lineage>
        <taxon>Eukaryota</taxon>
        <taxon>Fungi</taxon>
        <taxon>Dikarya</taxon>
        <taxon>Ascomycota</taxon>
        <taxon>Pezizomycotina</taxon>
        <taxon>Dothideomycetes</taxon>
        <taxon>Dothideomycetidae</taxon>
        <taxon>Myriangiales</taxon>
        <taxon>Myriangiaceae</taxon>
        <taxon>Myriangium</taxon>
    </lineage>
</organism>
<dbReference type="AlphaFoldDB" id="A0A9P4MJS2"/>
<feature type="domain" description="Helicase C-terminal" evidence="11">
    <location>
        <begin position="713"/>
        <end position="866"/>
    </location>
</feature>
<dbReference type="SMART" id="SM00487">
    <property type="entry name" value="DEXDc"/>
    <property type="match status" value="1"/>
</dbReference>
<gene>
    <name evidence="12" type="ORF">K461DRAFT_241503</name>
</gene>
<dbReference type="CDD" id="cd18793">
    <property type="entry name" value="SF2_C_SNF"/>
    <property type="match status" value="1"/>
</dbReference>
<dbReference type="Gene3D" id="3.40.50.10810">
    <property type="entry name" value="Tandem AAA-ATPase domain"/>
    <property type="match status" value="1"/>
</dbReference>
<evidence type="ECO:0000256" key="6">
    <source>
        <dbReference type="ARBA" id="ARBA00022806"/>
    </source>
</evidence>
<comment type="caution">
    <text evidence="12">The sequence shown here is derived from an EMBL/GenBank/DDBJ whole genome shotgun (WGS) entry which is preliminary data.</text>
</comment>
<dbReference type="Gene3D" id="3.30.40.10">
    <property type="entry name" value="Zinc/RING finger domain, C3HC4 (zinc finger)"/>
    <property type="match status" value="1"/>
</dbReference>
<dbReference type="GO" id="GO:0008270">
    <property type="term" value="F:zinc ion binding"/>
    <property type="evidence" value="ECO:0007669"/>
    <property type="project" value="UniProtKB-KW"/>
</dbReference>
<dbReference type="Gene3D" id="3.40.50.300">
    <property type="entry name" value="P-loop containing nucleotide triphosphate hydrolases"/>
    <property type="match status" value="1"/>
</dbReference>
<evidence type="ECO:0000256" key="8">
    <source>
        <dbReference type="ARBA" id="ARBA00022840"/>
    </source>
</evidence>
<dbReference type="PROSITE" id="PS51192">
    <property type="entry name" value="HELICASE_ATP_BIND_1"/>
    <property type="match status" value="1"/>
</dbReference>
<dbReference type="GO" id="GO:0008094">
    <property type="term" value="F:ATP-dependent activity, acting on DNA"/>
    <property type="evidence" value="ECO:0007669"/>
    <property type="project" value="TreeGrafter"/>
</dbReference>
<dbReference type="Pfam" id="PF00271">
    <property type="entry name" value="Helicase_C"/>
    <property type="match status" value="1"/>
</dbReference>
<keyword evidence="6" id="KW-0347">Helicase</keyword>
<dbReference type="SMART" id="SM00490">
    <property type="entry name" value="HELICc"/>
    <property type="match status" value="1"/>
</dbReference>
<keyword evidence="5" id="KW-0378">Hydrolase</keyword>
<evidence type="ECO:0000256" key="7">
    <source>
        <dbReference type="ARBA" id="ARBA00022833"/>
    </source>
</evidence>
<dbReference type="PROSITE" id="PS51194">
    <property type="entry name" value="HELICASE_CTER"/>
    <property type="match status" value="1"/>
</dbReference>
<dbReference type="SUPFAM" id="SSF57850">
    <property type="entry name" value="RING/U-box"/>
    <property type="match status" value="1"/>
</dbReference>
<keyword evidence="3" id="KW-0547">Nucleotide-binding</keyword>
<dbReference type="GO" id="GO:0006281">
    <property type="term" value="P:DNA repair"/>
    <property type="evidence" value="ECO:0007669"/>
    <property type="project" value="TreeGrafter"/>
</dbReference>
<dbReference type="InterPro" id="IPR014001">
    <property type="entry name" value="Helicase_ATP-bd"/>
</dbReference>
<dbReference type="InterPro" id="IPR027417">
    <property type="entry name" value="P-loop_NTPase"/>
</dbReference>
<dbReference type="GO" id="GO:0005524">
    <property type="term" value="F:ATP binding"/>
    <property type="evidence" value="ECO:0007669"/>
    <property type="project" value="UniProtKB-KW"/>
</dbReference>
<keyword evidence="8" id="KW-0067">ATP-binding</keyword>
<sequence length="901" mass="102278">MMAGFRSEGYLLDVPKELKQEPVDQPCVLPGAEDTGPKPKKARKSVPKRTPKAKPYRATKKGAKVGNLTVASLASSSLLADIQQVADSPAQHTFESGQSREKALKSLQEKAGEGEEEIFRNDTKLVNTACSELGVPFVKPHQGGLWKMPGMITPLKPHQLLGLNFAVKVEKRSEKPNGGIIADHMGLGKTVVALALIIRGKSHTSIHGTDEDLVGQTLKKAKTTLIVCPASITSQWFEEINKHCATKKQPTRDKHKEGIPRYKIYKSNIDDDQNDALNELAAYDVLITTYDEVRLSFPLQDPPKEIVDHFEREAWWEQFFAEKKGHLHSIHFKRVILDEAHLIRNPMSHRSRACRALSSQFRWCLTATPMTNGAADLWTLFDFAKMPMEESYETFKTRFIKKRDDESDFALENMINRCMIQRRHKDKLFNRRIVHLPPTNTKVLKVNFNKVEKEVYDIVAKRFIARLNRISELGEFTKRTSHIWTMITRLRQLTSHPLIIQGPMLDLLNRDDIERLRSVLREYVDENREHGKALIHQIRILLERRADEHDGQGKQVLKVTALDASMEDAMVQEATESKSTGSRHGIQYKFNRFLDKLKDQNKKLEMEAIMECVYCRNRAENAQISSCLHIYCQSCLDEAQEDAAYDGLPGAACHADDCGQIFSSVEPAGDHARLLALEQQQSKQGKKKSKLPDGIPDWLDEAGEMIPSAKTLAVKAQILEWKKIAPHDKIILFTNWIPMIKVLGSMCKLERWEYLVYSSDLSQKARAKAISTFSTSPTCKILISGLQCGSLGLNLTMANRAICVDQWWNNAVEDQAFGRVYRINQEKDTAYLQLLVNNSIDERLETIKKNKQSEIDEFSKGRLKLTQREIMGLFGDVIEDVNGTFRIEEASVDSVESDDDE</sequence>
<comment type="similarity">
    <text evidence="1">Belongs to the SNF2/RAD54 helicase family.</text>
</comment>
<evidence type="ECO:0000256" key="1">
    <source>
        <dbReference type="ARBA" id="ARBA00007025"/>
    </source>
</evidence>
<feature type="region of interest" description="Disordered" evidence="9">
    <location>
        <begin position="1"/>
        <end position="61"/>
    </location>
</feature>
<keyword evidence="4" id="KW-0863">Zinc-finger</keyword>
<dbReference type="GO" id="GO:0004386">
    <property type="term" value="F:helicase activity"/>
    <property type="evidence" value="ECO:0007669"/>
    <property type="project" value="UniProtKB-KW"/>
</dbReference>
<dbReference type="PANTHER" id="PTHR45626:SF17">
    <property type="entry name" value="HELICASE-LIKE TRANSCRIPTION FACTOR"/>
    <property type="match status" value="1"/>
</dbReference>
<dbReference type="InterPro" id="IPR038718">
    <property type="entry name" value="SNF2-like_sf"/>
</dbReference>
<dbReference type="InterPro" id="IPR013083">
    <property type="entry name" value="Znf_RING/FYVE/PHD"/>
</dbReference>
<evidence type="ECO:0000259" key="11">
    <source>
        <dbReference type="PROSITE" id="PS51194"/>
    </source>
</evidence>
<evidence type="ECO:0000256" key="4">
    <source>
        <dbReference type="ARBA" id="ARBA00022771"/>
    </source>
</evidence>
<dbReference type="GO" id="GO:0005634">
    <property type="term" value="C:nucleus"/>
    <property type="evidence" value="ECO:0007669"/>
    <property type="project" value="TreeGrafter"/>
</dbReference>
<evidence type="ECO:0000256" key="5">
    <source>
        <dbReference type="ARBA" id="ARBA00022801"/>
    </source>
</evidence>
<feature type="domain" description="Helicase ATP-binding" evidence="10">
    <location>
        <begin position="170"/>
        <end position="387"/>
    </location>
</feature>
<dbReference type="InterPro" id="IPR000330">
    <property type="entry name" value="SNF2_N"/>
</dbReference>
<dbReference type="Pfam" id="PF00176">
    <property type="entry name" value="SNF2-rel_dom"/>
    <property type="match status" value="1"/>
</dbReference>
<dbReference type="SUPFAM" id="SSF52540">
    <property type="entry name" value="P-loop containing nucleoside triphosphate hydrolases"/>
    <property type="match status" value="2"/>
</dbReference>
<keyword evidence="2" id="KW-0479">Metal-binding</keyword>
<dbReference type="GO" id="GO:0016787">
    <property type="term" value="F:hydrolase activity"/>
    <property type="evidence" value="ECO:0007669"/>
    <property type="project" value="UniProtKB-KW"/>
</dbReference>
<evidence type="ECO:0000313" key="12">
    <source>
        <dbReference type="EMBL" id="KAF2152369.1"/>
    </source>
</evidence>